<dbReference type="Pfam" id="PF11760">
    <property type="entry name" value="CbiG_N"/>
    <property type="match status" value="1"/>
</dbReference>
<dbReference type="Gene3D" id="3.30.420.180">
    <property type="entry name" value="CobE/GbiG C-terminal domain"/>
    <property type="match status" value="1"/>
</dbReference>
<dbReference type="GeneID" id="78296530"/>
<reference evidence="10 11" key="1">
    <citation type="submission" date="2018-04" db="EMBL/GenBank/DDBJ databases">
        <title>Genomic Encyclopedia of Type Strains, Phase IV (KMG-IV): sequencing the most valuable type-strain genomes for metagenomic binning, comparative biology and taxonomic classification.</title>
        <authorList>
            <person name="Goeker M."/>
        </authorList>
    </citation>
    <scope>NUCLEOTIDE SEQUENCE [LARGE SCALE GENOMIC DNA]</scope>
    <source>
        <strain evidence="10 11">DSM 14823</strain>
    </source>
</reference>
<evidence type="ECO:0000256" key="1">
    <source>
        <dbReference type="ARBA" id="ARBA00004953"/>
    </source>
</evidence>
<evidence type="ECO:0000256" key="5">
    <source>
        <dbReference type="ARBA" id="ARBA00022691"/>
    </source>
</evidence>
<dbReference type="InterPro" id="IPR014777">
    <property type="entry name" value="4pyrrole_Mease_sub1"/>
</dbReference>
<dbReference type="InterPro" id="IPR006362">
    <property type="entry name" value="Cbl_synth_CobM/CibF"/>
</dbReference>
<dbReference type="InterPro" id="IPR003043">
    <property type="entry name" value="Uropor_MeTrfase_CS"/>
</dbReference>
<dbReference type="SUPFAM" id="SSF159664">
    <property type="entry name" value="CobE/GbiG C-terminal domain-like"/>
    <property type="match status" value="1"/>
</dbReference>
<keyword evidence="10" id="KW-0456">Lyase</keyword>
<dbReference type="OrthoDB" id="9815856at2"/>
<gene>
    <name evidence="10" type="ORF">C8D82_12942</name>
</gene>
<dbReference type="GO" id="GO:0046026">
    <property type="term" value="F:precorrin-4 C11-methyltransferase activity"/>
    <property type="evidence" value="ECO:0007669"/>
    <property type="project" value="InterPro"/>
</dbReference>
<dbReference type="InterPro" id="IPR035996">
    <property type="entry name" value="4pyrrol_Methylase_sf"/>
</dbReference>
<dbReference type="GO" id="GO:0016829">
    <property type="term" value="F:lyase activity"/>
    <property type="evidence" value="ECO:0007669"/>
    <property type="project" value="UniProtKB-KW"/>
</dbReference>
<dbReference type="InterPro" id="IPR036518">
    <property type="entry name" value="CobE/GbiG_C_sf"/>
</dbReference>
<name>A0A2U1ANL3_9BACT</name>
<dbReference type="InterPro" id="IPR014776">
    <property type="entry name" value="4pyrrole_Mease_sub2"/>
</dbReference>
<dbReference type="PANTHER" id="PTHR37477">
    <property type="entry name" value="COBALT-PRECORRIN-5A HYDROLASE"/>
    <property type="match status" value="1"/>
</dbReference>
<dbReference type="Pfam" id="PF00590">
    <property type="entry name" value="TP_methylase"/>
    <property type="match status" value="1"/>
</dbReference>
<dbReference type="InterPro" id="IPR002750">
    <property type="entry name" value="CobE/GbiG_C"/>
</dbReference>
<keyword evidence="11" id="KW-1185">Reference proteome</keyword>
<dbReference type="InterPro" id="IPR021744">
    <property type="entry name" value="CbiG_N"/>
</dbReference>
<dbReference type="PANTHER" id="PTHR37477:SF1">
    <property type="entry name" value="COBALT-PRECORRIN-5A HYDROLASE"/>
    <property type="match status" value="1"/>
</dbReference>
<feature type="domain" description="Cobalamin synthesis G N-terminal" evidence="9">
    <location>
        <begin position="316"/>
        <end position="394"/>
    </location>
</feature>
<dbReference type="PROSITE" id="PS00840">
    <property type="entry name" value="SUMT_2"/>
    <property type="match status" value="1"/>
</dbReference>
<dbReference type="Gene3D" id="3.40.1010.10">
    <property type="entry name" value="Cobalt-precorrin-4 Transmethylase, Domain 1"/>
    <property type="match status" value="1"/>
</dbReference>
<evidence type="ECO:0000259" key="9">
    <source>
        <dbReference type="Pfam" id="PF11760"/>
    </source>
</evidence>
<dbReference type="InterPro" id="IPR052553">
    <property type="entry name" value="CbiG_hydrolase"/>
</dbReference>
<feature type="domain" description="Tetrapyrrole methylase" evidence="7">
    <location>
        <begin position="4"/>
        <end position="210"/>
    </location>
</feature>
<evidence type="ECO:0000256" key="3">
    <source>
        <dbReference type="ARBA" id="ARBA00022603"/>
    </source>
</evidence>
<comment type="caution">
    <text evidence="10">The sequence shown here is derived from an EMBL/GenBank/DDBJ whole genome shotgun (WGS) entry which is preliminary data.</text>
</comment>
<comment type="pathway">
    <text evidence="1">Cofactor biosynthesis; adenosylcobalamin biosynthesis.</text>
</comment>
<dbReference type="AlphaFoldDB" id="A0A2U1ANL3"/>
<keyword evidence="4 6" id="KW-0808">Transferase</keyword>
<dbReference type="Proteomes" id="UP000245959">
    <property type="component" value="Unassembled WGS sequence"/>
</dbReference>
<keyword evidence="5" id="KW-0949">S-adenosyl-L-methionine</keyword>
<dbReference type="GO" id="GO:0032259">
    <property type="term" value="P:methylation"/>
    <property type="evidence" value="ECO:0007669"/>
    <property type="project" value="UniProtKB-KW"/>
</dbReference>
<dbReference type="EMBL" id="QEKH01000029">
    <property type="protein sequence ID" value="PVY38020.1"/>
    <property type="molecule type" value="Genomic_DNA"/>
</dbReference>
<evidence type="ECO:0000313" key="11">
    <source>
        <dbReference type="Proteomes" id="UP000245959"/>
    </source>
</evidence>
<organism evidence="10 11">
    <name type="scientific">Victivallis vadensis</name>
    <dbReference type="NCBI Taxonomy" id="172901"/>
    <lineage>
        <taxon>Bacteria</taxon>
        <taxon>Pseudomonadati</taxon>
        <taxon>Lentisphaerota</taxon>
        <taxon>Lentisphaeria</taxon>
        <taxon>Victivallales</taxon>
        <taxon>Victivallaceae</taxon>
        <taxon>Victivallis</taxon>
    </lineage>
</organism>
<evidence type="ECO:0000256" key="4">
    <source>
        <dbReference type="ARBA" id="ARBA00022679"/>
    </source>
</evidence>
<evidence type="ECO:0000259" key="7">
    <source>
        <dbReference type="Pfam" id="PF00590"/>
    </source>
</evidence>
<dbReference type="Gene3D" id="3.30.950.10">
    <property type="entry name" value="Methyltransferase, Cobalt-precorrin-4 Transmethylase, Domain 2"/>
    <property type="match status" value="1"/>
</dbReference>
<dbReference type="Pfam" id="PF01890">
    <property type="entry name" value="CbiG_C"/>
    <property type="match status" value="1"/>
</dbReference>
<dbReference type="UniPathway" id="UPA00148"/>
<dbReference type="RefSeq" id="WP_116885251.1">
    <property type="nucleotide sequence ID" value="NZ_CABMMC010000042.1"/>
</dbReference>
<evidence type="ECO:0000313" key="10">
    <source>
        <dbReference type="EMBL" id="PVY38020.1"/>
    </source>
</evidence>
<dbReference type="NCBIfam" id="TIGR01465">
    <property type="entry name" value="cobM_cbiF"/>
    <property type="match status" value="1"/>
</dbReference>
<dbReference type="PROSITE" id="PS00839">
    <property type="entry name" value="SUMT_1"/>
    <property type="match status" value="1"/>
</dbReference>
<protein>
    <submittedName>
        <fullName evidence="10">Cobalt-precorrin 4 C11-methyltransferase /cobalt-precorrin 5A acetaldehyde-lyase</fullName>
    </submittedName>
</protein>
<proteinExistence type="inferred from homology"/>
<feature type="domain" description="CobE/GbiG C-terminal" evidence="8">
    <location>
        <begin position="480"/>
        <end position="597"/>
    </location>
</feature>
<sequence>MAGTITFVGAGPGAPDLITLRGVEALKRADLVIYAGSLVNEQLLDYAPPAARRVNSAGLDFTAVIAEIKAAYEAGKAVVRLHTGDPAMYGAVAEQYRELDRLGLPYSVVPGVSSVFAAAAALKTEFTMPGLSQSAILTRDAGRTPVPDGEALEKLAACGCTLCIFLSVAGIRQLTQKLLAAGRSPQTPAAVVYRASWPNEIVVRGTVADIAGKVEAAGIKRQSIIIVGEVLERSGELSSLYNKHFAHGYRTADPRDGFHGRCALFALSAQGTCKAVEIAAGLGDEAKVFVPEKHAHLVPCARLETYPEGGFADTYTGAWKRFDALVMVMAAGIVVRHAAKLCRSKLHDPAVVVCDEAGDYAVSLLSGHLGGANRLARAIAGITGGKPVITTATDVRKLMAFDELAARFRYRLLNPKALVRIATAMLDGEALELTMPPALFQNFYADNPEFRYQGASPDGAIQVRHAASDTVLRLEKLRYAVGVGCRRNAPAEEIAAAVDAALETAGLVYDDIDCFASIDLKQDEAGLLEAAKNAGKTVRFFTAAELNRIEVPHPSLAAREKLGVNSVSEAAALLAAGPGAQLVLDKQIHSQATVAIAEVKS</sequence>
<dbReference type="InterPro" id="IPR038029">
    <property type="entry name" value="GbiG_N_sf"/>
</dbReference>
<accession>A0A2U1ANL3</accession>
<dbReference type="GO" id="GO:0009236">
    <property type="term" value="P:cobalamin biosynthetic process"/>
    <property type="evidence" value="ECO:0007669"/>
    <property type="project" value="UniProtKB-UniPathway"/>
</dbReference>
<evidence type="ECO:0000259" key="8">
    <source>
        <dbReference type="Pfam" id="PF01890"/>
    </source>
</evidence>
<evidence type="ECO:0000256" key="2">
    <source>
        <dbReference type="ARBA" id="ARBA00005879"/>
    </source>
</evidence>
<dbReference type="SUPFAM" id="SSF159672">
    <property type="entry name" value="CbiG N-terminal domain-like"/>
    <property type="match status" value="1"/>
</dbReference>
<keyword evidence="3 6" id="KW-0489">Methyltransferase</keyword>
<dbReference type="CDD" id="cd11641">
    <property type="entry name" value="Precorrin-4_C11-MT"/>
    <property type="match status" value="1"/>
</dbReference>
<dbReference type="SUPFAM" id="SSF53790">
    <property type="entry name" value="Tetrapyrrole methylase"/>
    <property type="match status" value="1"/>
</dbReference>
<evidence type="ECO:0000256" key="6">
    <source>
        <dbReference type="RuleBase" id="RU003960"/>
    </source>
</evidence>
<comment type="similarity">
    <text evidence="2 6">Belongs to the precorrin methyltransferase family.</text>
</comment>
<dbReference type="InterPro" id="IPR000878">
    <property type="entry name" value="4pyrrol_Mease"/>
</dbReference>
<dbReference type="Gene3D" id="3.40.50.11220">
    <property type="match status" value="1"/>
</dbReference>